<evidence type="ECO:0000313" key="15">
    <source>
        <dbReference type="MGI" id="MGI:3757950"/>
    </source>
</evidence>
<dbReference type="PaxDb" id="10090-ENSMUSP00000133483"/>
<feature type="compositionally biased region" description="Basic residues" evidence="11">
    <location>
        <begin position="452"/>
        <end position="468"/>
    </location>
</feature>
<sequence>MWGYRVAQSFVFAIEEINRSAHLLPNLTLGFSIRNSGDSVHGALYETMGFLTGQEEPIPNYTCQHGSPQAALVGDTRSSLSVSMARLLGLYKFSQVSYSSSLPSLSDKIQFPSFLRTLTSDITSSHAVTQLIIHFQWSWVIILAQDDDFGQQASSLATQQLSPAGVCIEYHLHVPSHQSLGKIEETVQKMQKCTSKVVLVFLSNSNFQLILHGLLGVPVSGQVWVSKGTLHMALALTIPGISQVLQGTFGLLYHSSRAIGFPEFLAHLRPSQTPEDMFIKKFWEFTFDCTWPYQNSTVTEGVQFCTGNESLKNKPHPFPEVSKIDAAYTAVYSIAHALHNMLACEHQERKGTNSHNFHSWQLLHALKKVHFKTLDGIKIMFDANGDLVTKFDIFQGQKTPAGVFHLVHVGMIDPQVSSGNKMMVQLKEDLQVSSLNAEKTVVLESSPSKDNNRKKPIQGRKPCPRKSKKCYRNGVYVSPTDMKRCLLCPKEQYSSHTRDHCLPRTEIFLAFEEPLGFILALVALLLAGLAVLVLGVFLKHRDTPVVRANNRTLSYFLLISLSLCALCALLFLGRPTVTTCLLRQTTFAVVFTVAVSSVLAKTLTVVLAFKVTRPRSRIQICLSPGTSTLVVLIASLIQVVLCGVWLATFPPFPDKDMLSEPQHIVIQCHDGSGATFFCVLGYLGFLAGGTFSVAFLARDLPDVFNETKFLTFSMLLFCSVWTAFLPLYYSARGKSTVAVEIFSILASTAGLLGGIFIPKCYIILLKPEKNTPSWLKQGHHI</sequence>
<feature type="transmembrane region" description="Helical" evidence="12">
    <location>
        <begin position="515"/>
        <end position="540"/>
    </location>
</feature>
<evidence type="ECO:0000256" key="12">
    <source>
        <dbReference type="SAM" id="Phobius"/>
    </source>
</evidence>
<dbReference type="eggNOG" id="KOG1056">
    <property type="taxonomic scope" value="Eukaryota"/>
</dbReference>
<dbReference type="MGI" id="MGI:3757950">
    <property type="gene designation" value="Vmn2r55"/>
</dbReference>
<accession>G3UWZ4</accession>
<evidence type="ECO:0000256" key="6">
    <source>
        <dbReference type="ARBA" id="ARBA00023040"/>
    </source>
</evidence>
<dbReference type="InterPro" id="IPR038550">
    <property type="entry name" value="GPCR_3_9-Cys_sf"/>
</dbReference>
<evidence type="ECO:0000256" key="11">
    <source>
        <dbReference type="SAM" id="MobiDB-lite"/>
    </source>
</evidence>
<reference evidence="14" key="4">
    <citation type="submission" date="2025-09" db="UniProtKB">
        <authorList>
            <consortium name="Ensembl"/>
        </authorList>
    </citation>
    <scope>IDENTIFICATION</scope>
    <source>
        <strain evidence="14">C57BL/6J</strain>
    </source>
</reference>
<dbReference type="PRINTS" id="PR00248">
    <property type="entry name" value="GPCRMGR"/>
</dbReference>
<dbReference type="SMR" id="G3UWZ4"/>
<dbReference type="CTD" id="100042499"/>
<protein>
    <submittedName>
        <fullName evidence="14">Vomeronasal 2, receptor 55</fullName>
    </submittedName>
</protein>
<dbReference type="InterPro" id="IPR000068">
    <property type="entry name" value="GPCR_3_Ca_sens_rcpt-rel"/>
</dbReference>
<gene>
    <name evidence="14 15" type="primary">Vmn2r55</name>
</gene>
<dbReference type="GeneTree" id="ENSGT00940000154249"/>
<keyword evidence="6" id="KW-0297">G-protein coupled receptor</keyword>
<keyword evidence="5 12" id="KW-1133">Transmembrane helix</keyword>
<evidence type="ECO:0000259" key="13">
    <source>
        <dbReference type="PROSITE" id="PS50259"/>
    </source>
</evidence>
<dbReference type="AGR" id="MGI:3757950"/>
<dbReference type="Proteomes" id="UP000000589">
    <property type="component" value="Chromosome 7"/>
</dbReference>
<keyword evidence="7 12" id="KW-0472">Membrane</keyword>
<keyword evidence="10" id="KW-0807">Transducer</keyword>
<evidence type="ECO:0000256" key="8">
    <source>
        <dbReference type="ARBA" id="ARBA00023170"/>
    </source>
</evidence>
<feature type="transmembrane region" description="Helical" evidence="12">
    <location>
        <begin position="672"/>
        <end position="697"/>
    </location>
</feature>
<reference evidence="14 16" key="2">
    <citation type="journal article" date="2011" name="PLoS Biol.">
        <title>Modernizing reference genome assemblies.</title>
        <authorList>
            <person name="Church D.M."/>
            <person name="Schneider V.A."/>
            <person name="Graves T."/>
            <person name="Auger K."/>
            <person name="Cunningham F."/>
            <person name="Bouk N."/>
            <person name="Chen H.C."/>
            <person name="Agarwala R."/>
            <person name="McLaren W.M."/>
            <person name="Ritchie G.R."/>
            <person name="Albracht D."/>
            <person name="Kremitzki M."/>
            <person name="Rock S."/>
            <person name="Kotkiewicz H."/>
            <person name="Kremitzki C."/>
            <person name="Wollam A."/>
            <person name="Trani L."/>
            <person name="Fulton L."/>
            <person name="Fulton R."/>
            <person name="Matthews L."/>
            <person name="Whitehead S."/>
            <person name="Chow W."/>
            <person name="Torrance J."/>
            <person name="Dunn M."/>
            <person name="Harden G."/>
            <person name="Threadgold G."/>
            <person name="Wood J."/>
            <person name="Collins J."/>
            <person name="Heath P."/>
            <person name="Griffiths G."/>
            <person name="Pelan S."/>
            <person name="Grafham D."/>
            <person name="Eichler E.E."/>
            <person name="Weinstock G."/>
            <person name="Mardis E.R."/>
            <person name="Wilson R.K."/>
            <person name="Howe K."/>
            <person name="Flicek P."/>
            <person name="Hubbard T."/>
        </authorList>
    </citation>
    <scope>NUCLEOTIDE SEQUENCE [LARGE SCALE GENOMIC DNA]</scope>
    <source>
        <strain evidence="14 16">C57BL/6J</strain>
    </source>
</reference>
<keyword evidence="8" id="KW-0675">Receptor</keyword>
<evidence type="ECO:0000256" key="9">
    <source>
        <dbReference type="ARBA" id="ARBA00023180"/>
    </source>
</evidence>
<evidence type="ECO:0000256" key="7">
    <source>
        <dbReference type="ARBA" id="ARBA00023136"/>
    </source>
</evidence>
<dbReference type="VEuPathDB" id="HostDB:ENSMUSG00000091045"/>
<dbReference type="InterPro" id="IPR004073">
    <property type="entry name" value="GPCR_3_vmron_rcpt_2"/>
</dbReference>
<dbReference type="PANTHER" id="PTHR24061:SF529">
    <property type="entry name" value="VOMERONASAL 2, RECEPTOR 53-RELATED"/>
    <property type="match status" value="1"/>
</dbReference>
<feature type="domain" description="G-protein coupled receptors family 3 profile" evidence="13">
    <location>
        <begin position="515"/>
        <end position="771"/>
    </location>
</feature>
<dbReference type="InterPro" id="IPR000337">
    <property type="entry name" value="GPCR_3"/>
</dbReference>
<evidence type="ECO:0000256" key="1">
    <source>
        <dbReference type="ARBA" id="ARBA00004651"/>
    </source>
</evidence>
<dbReference type="Pfam" id="PF00003">
    <property type="entry name" value="7tm_3"/>
    <property type="match status" value="1"/>
</dbReference>
<comment type="subcellular location">
    <subcellularLocation>
        <location evidence="1">Cell membrane</location>
        <topology evidence="1">Multi-pass membrane protein</topology>
    </subcellularLocation>
</comment>
<name>G3UWZ4_MOUSE</name>
<dbReference type="GO" id="GO:0004930">
    <property type="term" value="F:G protein-coupled receptor activity"/>
    <property type="evidence" value="ECO:0007669"/>
    <property type="project" value="UniProtKB-KW"/>
</dbReference>
<proteinExistence type="predicted"/>
<keyword evidence="3 12" id="KW-0812">Transmembrane</keyword>
<feature type="transmembrane region" description="Helical" evidence="12">
    <location>
        <begin position="585"/>
        <end position="609"/>
    </location>
</feature>
<dbReference type="RefSeq" id="NP_001098115.1">
    <property type="nucleotide sequence ID" value="NM_001104645.1"/>
</dbReference>
<keyword evidence="4" id="KW-0732">Signal</keyword>
<dbReference type="PANTHER" id="PTHR24061">
    <property type="entry name" value="CALCIUM-SENSING RECEPTOR-RELATED"/>
    <property type="match status" value="1"/>
</dbReference>
<dbReference type="GO" id="GO:0005886">
    <property type="term" value="C:plasma membrane"/>
    <property type="evidence" value="ECO:0007669"/>
    <property type="project" value="UniProtKB-SubCell"/>
</dbReference>
<dbReference type="Gene3D" id="3.40.50.2300">
    <property type="match status" value="2"/>
</dbReference>
<keyword evidence="9" id="KW-0325">Glycoprotein</keyword>
<evidence type="ECO:0000313" key="16">
    <source>
        <dbReference type="Proteomes" id="UP000000589"/>
    </source>
</evidence>
<dbReference type="RNAct" id="G3UWZ4">
    <property type="molecule type" value="protein"/>
</dbReference>
<evidence type="ECO:0000313" key="14">
    <source>
        <dbReference type="Ensembl" id="ENSMUSP00000133483.2"/>
    </source>
</evidence>
<dbReference type="PROSITE" id="PS50259">
    <property type="entry name" value="G_PROTEIN_RECEP_F3_4"/>
    <property type="match status" value="1"/>
</dbReference>
<dbReference type="SUPFAM" id="SSF53822">
    <property type="entry name" value="Periplasmic binding protein-like I"/>
    <property type="match status" value="1"/>
</dbReference>
<dbReference type="InterPro" id="IPR028082">
    <property type="entry name" value="Peripla_BP_I"/>
</dbReference>
<feature type="transmembrane region" description="Helical" evidence="12">
    <location>
        <begin position="629"/>
        <end position="652"/>
    </location>
</feature>
<dbReference type="FunFam" id="3.40.50.2300:FF:000326">
    <property type="entry name" value="Vomeronasal 2, receptor 56"/>
    <property type="match status" value="1"/>
</dbReference>
<feature type="transmembrane region" description="Helical" evidence="12">
    <location>
        <begin position="552"/>
        <end position="573"/>
    </location>
</feature>
<dbReference type="CDD" id="cd06365">
    <property type="entry name" value="PBP1_pheromone_receptor"/>
    <property type="match status" value="1"/>
</dbReference>
<dbReference type="PRINTS" id="PR01535">
    <property type="entry name" value="VOMERONASL2R"/>
</dbReference>
<evidence type="ECO:0000256" key="5">
    <source>
        <dbReference type="ARBA" id="ARBA00022989"/>
    </source>
</evidence>
<dbReference type="STRING" id="10090.ENSMUSP00000133483"/>
<reference evidence="14" key="3">
    <citation type="submission" date="2025-08" db="UniProtKB">
        <authorList>
            <consortium name="Ensembl"/>
        </authorList>
    </citation>
    <scope>IDENTIFICATION</scope>
    <source>
        <strain evidence="14">C57BL/6J</strain>
    </source>
</reference>
<dbReference type="iPTMnet" id="G3UWZ4"/>
<dbReference type="PhosphoSitePlus" id="G3UWZ4"/>
<organism evidence="14 16">
    <name type="scientific">Mus musculus</name>
    <name type="common">Mouse</name>
    <dbReference type="NCBI Taxonomy" id="10090"/>
    <lineage>
        <taxon>Eukaryota</taxon>
        <taxon>Metazoa</taxon>
        <taxon>Chordata</taxon>
        <taxon>Craniata</taxon>
        <taxon>Vertebrata</taxon>
        <taxon>Euteleostomi</taxon>
        <taxon>Mammalia</taxon>
        <taxon>Eutheria</taxon>
        <taxon>Euarchontoglires</taxon>
        <taxon>Glires</taxon>
        <taxon>Rodentia</taxon>
        <taxon>Myomorpha</taxon>
        <taxon>Muroidea</taxon>
        <taxon>Muridae</taxon>
        <taxon>Murinae</taxon>
        <taxon>Mus</taxon>
        <taxon>Mus</taxon>
    </lineage>
</organism>
<dbReference type="PhylomeDB" id="G3UWZ4"/>
<feature type="transmembrane region" description="Helical" evidence="12">
    <location>
        <begin position="741"/>
        <end position="764"/>
    </location>
</feature>
<evidence type="ECO:0000256" key="10">
    <source>
        <dbReference type="ARBA" id="ARBA00023224"/>
    </source>
</evidence>
<feature type="region of interest" description="Disordered" evidence="11">
    <location>
        <begin position="441"/>
        <end position="468"/>
    </location>
</feature>
<evidence type="ECO:0000256" key="2">
    <source>
        <dbReference type="ARBA" id="ARBA00022475"/>
    </source>
</evidence>
<keyword evidence="16" id="KW-1185">Reference proteome</keyword>
<evidence type="ECO:0000256" key="3">
    <source>
        <dbReference type="ARBA" id="ARBA00022692"/>
    </source>
</evidence>
<dbReference type="DNASU" id="100042499"/>
<dbReference type="UCSC" id="uc009vef.1">
    <property type="organism name" value="mouse"/>
</dbReference>
<dbReference type="HOGENOM" id="CLU_005389_5_0_1"/>
<dbReference type="Ensembl" id="ENSMUST00000172743.9">
    <property type="protein sequence ID" value="ENSMUSP00000133483.2"/>
    <property type="gene ID" value="ENSMUSG00000091045.11"/>
</dbReference>
<dbReference type="Gene3D" id="2.10.50.30">
    <property type="entry name" value="GPCR, family 3, nine cysteines domain"/>
    <property type="match status" value="1"/>
</dbReference>
<dbReference type="InterPro" id="IPR001828">
    <property type="entry name" value="ANF_lig-bd_rcpt"/>
</dbReference>
<dbReference type="AlphaFoldDB" id="G3UWZ4"/>
<dbReference type="GeneID" id="100042499"/>
<dbReference type="Pfam" id="PF01094">
    <property type="entry name" value="ANF_receptor"/>
    <property type="match status" value="1"/>
</dbReference>
<feature type="transmembrane region" description="Helical" evidence="12">
    <location>
        <begin position="709"/>
        <end position="729"/>
    </location>
</feature>
<evidence type="ECO:0000256" key="4">
    <source>
        <dbReference type="ARBA" id="ARBA00022729"/>
    </source>
</evidence>
<keyword evidence="2" id="KW-1003">Cell membrane</keyword>
<dbReference type="KEGG" id="mmu:100042499"/>
<dbReference type="InterPro" id="IPR017978">
    <property type="entry name" value="GPCR_3_C"/>
</dbReference>
<dbReference type="BioGRID-ORCS" id="100042499">
    <property type="hits" value="2 hits in 39 CRISPR screens"/>
</dbReference>
<reference evidence="14 16" key="1">
    <citation type="journal article" date="2009" name="PLoS Biol.">
        <title>Lineage-specific biology revealed by a finished genome assembly of the mouse.</title>
        <authorList>
            <consortium name="Mouse Genome Sequencing Consortium"/>
            <person name="Church D.M."/>
            <person name="Goodstadt L."/>
            <person name="Hillier L.W."/>
            <person name="Zody M.C."/>
            <person name="Goldstein S."/>
            <person name="She X."/>
            <person name="Bult C.J."/>
            <person name="Agarwala R."/>
            <person name="Cherry J.L."/>
            <person name="DiCuccio M."/>
            <person name="Hlavina W."/>
            <person name="Kapustin Y."/>
            <person name="Meric P."/>
            <person name="Maglott D."/>
            <person name="Birtle Z."/>
            <person name="Marques A.C."/>
            <person name="Graves T."/>
            <person name="Zhou S."/>
            <person name="Teague B."/>
            <person name="Potamousis K."/>
            <person name="Churas C."/>
            <person name="Place M."/>
            <person name="Herschleb J."/>
            <person name="Runnheim R."/>
            <person name="Forrest D."/>
            <person name="Amos-Landgraf J."/>
            <person name="Schwartz D.C."/>
            <person name="Cheng Z."/>
            <person name="Lindblad-Toh K."/>
            <person name="Eichler E.E."/>
            <person name="Ponting C.P."/>
        </authorList>
    </citation>
    <scope>NUCLEOTIDE SEQUENCE [LARGE SCALE GENOMIC DNA]</scope>
    <source>
        <strain evidence="14 16">C57BL/6J</strain>
    </source>
</reference>